<sequence length="338" mass="37488">MTKKIVTFGEMLLRFSTSQGERLSQAHHLTAHYGGAEANVAVSMSHFGYKSFLVSKVPNNPIGTAALKHLRSHGVYTDYIFVGGERLGTYYLEAGAGERSAHVTYDRKYSSFSQLEKDEINLDEILSGATLFHVSGITLALSPELRELTLLALKKAKERGVRTSLDFNYRAKLWSQQEASEVIQVLLPYIDICFFGELDAVHLLGLDHMDDSLPMEERLLRYYTIISKLYPDMKYISSTFRTVISASSNRLQGNLFTDGTLYQSKIHHIEPIIDRVGGGDAFAAGILSGILDELPPEQIVSFATAASALKHTIHGDCNAFSKDEVIQFANSESGKIVR</sequence>
<dbReference type="SUPFAM" id="SSF53613">
    <property type="entry name" value="Ribokinase-like"/>
    <property type="match status" value="1"/>
</dbReference>
<proteinExistence type="inferred from homology"/>
<evidence type="ECO:0000256" key="3">
    <source>
        <dbReference type="ARBA" id="ARBA00022777"/>
    </source>
</evidence>
<evidence type="ECO:0000313" key="5">
    <source>
        <dbReference type="EMBL" id="MCH1625445.1"/>
    </source>
</evidence>
<dbReference type="PANTHER" id="PTHR43320">
    <property type="entry name" value="SUGAR KINASE"/>
    <property type="match status" value="1"/>
</dbReference>
<dbReference type="InterPro" id="IPR052700">
    <property type="entry name" value="Carb_kinase_PfkB-like"/>
</dbReference>
<dbReference type="CDD" id="cd01166">
    <property type="entry name" value="KdgK"/>
    <property type="match status" value="1"/>
</dbReference>
<evidence type="ECO:0000256" key="1">
    <source>
        <dbReference type="ARBA" id="ARBA00010688"/>
    </source>
</evidence>
<dbReference type="InterPro" id="IPR029056">
    <property type="entry name" value="Ribokinase-like"/>
</dbReference>
<keyword evidence="3 5" id="KW-0418">Kinase</keyword>
<comment type="caution">
    <text evidence="5">The sequence shown here is derived from an EMBL/GenBank/DDBJ whole genome shotgun (WGS) entry which is preliminary data.</text>
</comment>
<name>A0AAW5E2F0_9BACI</name>
<dbReference type="Gene3D" id="3.40.1190.20">
    <property type="match status" value="1"/>
</dbReference>
<dbReference type="RefSeq" id="WP_240254922.1">
    <property type="nucleotide sequence ID" value="NZ_JAKTTI010000011.1"/>
</dbReference>
<dbReference type="Pfam" id="PF00294">
    <property type="entry name" value="PfkB"/>
    <property type="match status" value="1"/>
</dbReference>
<dbReference type="EMBL" id="JAKTTI010000011">
    <property type="protein sequence ID" value="MCH1625445.1"/>
    <property type="molecule type" value="Genomic_DNA"/>
</dbReference>
<evidence type="ECO:0000256" key="2">
    <source>
        <dbReference type="ARBA" id="ARBA00022679"/>
    </source>
</evidence>
<organism evidence="5 6">
    <name type="scientific">Fredinandcohnia quinoae</name>
    <dbReference type="NCBI Taxonomy" id="2918902"/>
    <lineage>
        <taxon>Bacteria</taxon>
        <taxon>Bacillati</taxon>
        <taxon>Bacillota</taxon>
        <taxon>Bacilli</taxon>
        <taxon>Bacillales</taxon>
        <taxon>Bacillaceae</taxon>
        <taxon>Fredinandcohnia</taxon>
    </lineage>
</organism>
<protein>
    <submittedName>
        <fullName evidence="5">Sugar kinase</fullName>
    </submittedName>
</protein>
<dbReference type="AlphaFoldDB" id="A0AAW5E2F0"/>
<keyword evidence="6" id="KW-1185">Reference proteome</keyword>
<dbReference type="InterPro" id="IPR011611">
    <property type="entry name" value="PfkB_dom"/>
</dbReference>
<feature type="domain" description="Carbohydrate kinase PfkB" evidence="4">
    <location>
        <begin position="3"/>
        <end position="318"/>
    </location>
</feature>
<evidence type="ECO:0000313" key="6">
    <source>
        <dbReference type="Proteomes" id="UP001431131"/>
    </source>
</evidence>
<evidence type="ECO:0000259" key="4">
    <source>
        <dbReference type="Pfam" id="PF00294"/>
    </source>
</evidence>
<keyword evidence="2" id="KW-0808">Transferase</keyword>
<dbReference type="Proteomes" id="UP001431131">
    <property type="component" value="Unassembled WGS sequence"/>
</dbReference>
<reference evidence="5" key="1">
    <citation type="submission" date="2022-02" db="EMBL/GenBank/DDBJ databases">
        <title>Fredinandcohnia quinoae sp. nov. isolated from Chenopodium quinoa seeds.</title>
        <authorList>
            <person name="Saati-Santamaria Z."/>
            <person name="Flores-Felix J.D."/>
            <person name="Igual J.M."/>
            <person name="Velazquez E."/>
            <person name="Garcia-Fraile P."/>
            <person name="Martinez-Molina E."/>
        </authorList>
    </citation>
    <scope>NUCLEOTIDE SEQUENCE</scope>
    <source>
        <strain evidence="5">SECRCQ15</strain>
    </source>
</reference>
<dbReference type="GO" id="GO:0016301">
    <property type="term" value="F:kinase activity"/>
    <property type="evidence" value="ECO:0007669"/>
    <property type="project" value="UniProtKB-KW"/>
</dbReference>
<accession>A0AAW5E2F0</accession>
<comment type="similarity">
    <text evidence="1">Belongs to the carbohydrate kinase PfkB family.</text>
</comment>
<gene>
    <name evidence="5" type="ORF">MJG50_08910</name>
</gene>
<dbReference type="PANTHER" id="PTHR43320:SF2">
    <property type="entry name" value="2-DEHYDRO-3-DEOXYGLUCONOKINASE_2-DEHYDRO-3-DEOXYGALACTONOKINASE"/>
    <property type="match status" value="1"/>
</dbReference>